<organism evidence="5 6">
    <name type="scientific">Kazachstania africana (strain ATCC 22294 / BCRC 22015 / CBS 2517 / CECT 1963 / NBRC 1671 / NRRL Y-8276)</name>
    <name type="common">Yeast</name>
    <name type="synonym">Kluyveromyces africanus</name>
    <dbReference type="NCBI Taxonomy" id="1071382"/>
    <lineage>
        <taxon>Eukaryota</taxon>
        <taxon>Fungi</taxon>
        <taxon>Dikarya</taxon>
        <taxon>Ascomycota</taxon>
        <taxon>Saccharomycotina</taxon>
        <taxon>Saccharomycetes</taxon>
        <taxon>Saccharomycetales</taxon>
        <taxon>Saccharomycetaceae</taxon>
        <taxon>Kazachstania</taxon>
    </lineage>
</organism>
<feature type="domain" description="Tag1 middle barrel-like" evidence="4">
    <location>
        <begin position="257"/>
        <end position="419"/>
    </location>
</feature>
<dbReference type="RefSeq" id="XP_003959121.1">
    <property type="nucleotide sequence ID" value="XM_003959072.1"/>
</dbReference>
<dbReference type="Pfam" id="PF22787">
    <property type="entry name" value="Tag1_M"/>
    <property type="match status" value="1"/>
</dbReference>
<dbReference type="InterPro" id="IPR055010">
    <property type="entry name" value="Tag1_M"/>
</dbReference>
<dbReference type="eggNOG" id="ENOG502R0JC">
    <property type="taxonomic scope" value="Eukaryota"/>
</dbReference>
<dbReference type="OrthoDB" id="5596576at2759"/>
<dbReference type="FunCoup" id="H2B036">
    <property type="interactions" value="38"/>
</dbReference>
<protein>
    <submittedName>
        <fullName evidence="5">Uncharacterized protein</fullName>
    </submittedName>
</protein>
<dbReference type="GO" id="GO:0016242">
    <property type="term" value="P:negative regulation of macroautophagy"/>
    <property type="evidence" value="ECO:0007669"/>
    <property type="project" value="EnsemblFungi"/>
</dbReference>
<dbReference type="InterPro" id="IPR055011">
    <property type="entry name" value="Tag1_C"/>
</dbReference>
<dbReference type="GO" id="GO:0000329">
    <property type="term" value="C:fungal-type vacuole membrane"/>
    <property type="evidence" value="ECO:0007669"/>
    <property type="project" value="EnsemblFungi"/>
</dbReference>
<sequence length="581" mass="66604">MSGEEDLETQPLLPHDERVDTREIPTEQNGRPYYKIVSAVITLLMLLISVIKLHNSAPSMEELQNDIMTMSDVTVNNVHVDGWKSGKDSGLNYDGGKFLQLTTSVDLTLNYDLLSKERSKWYHFMGEEVARSLCFKANNVTLYNTDPVQDDIYRLGSLVINKPFCIDLSNGTQNRLEVVALVEPNMKNVVRIVRKLWGKKYDQVNLWSVSDISILKDLKIGNLQIGSFRNLKIDLNEFFRFEQLSNFLGETFTEIENQFTVKEVQMQDLDKGFGIDVTSEQIDFSFLPIWDWIELPKNTLIPSLSWKPKLANCLNDYTIEIPSLNCSSENFQFSKMIQPKVAGNLVGPLPDELLSHVCWSDEENTVTPLTKLLNSLFNETERLTFQMKGEAIESTKYHQSLIPSDLLNSALDELSYFTIAPNVSFNISTLLREFNINDLRLKWLNGYQRLQLLGTIQGILDLSFYKTTEERFYVNNIKGELELFHRDNKFLEIPMKVWTNSTSRMFLDAETNNTMMELIFDINDSNLKVIDKLELSRTFNEILFYGETKVTFDSTLDIVIDSLLGEIVITGLKTSGSTVVH</sequence>
<proteinExistence type="predicted"/>
<evidence type="ECO:0000259" key="4">
    <source>
        <dbReference type="Pfam" id="PF22787"/>
    </source>
</evidence>
<dbReference type="InterPro" id="IPR055012">
    <property type="entry name" value="Tag1_N"/>
</dbReference>
<dbReference type="InParanoid" id="H2B036"/>
<reference evidence="5 6" key="1">
    <citation type="journal article" date="2011" name="Proc. Natl. Acad. Sci. U.S.A.">
        <title>Evolutionary erosion of yeast sex chromosomes by mating-type switching accidents.</title>
        <authorList>
            <person name="Gordon J.L."/>
            <person name="Armisen D."/>
            <person name="Proux-Wera E."/>
            <person name="Oheigeartaigh S.S."/>
            <person name="Byrne K.P."/>
            <person name="Wolfe K.H."/>
        </authorList>
    </citation>
    <scope>NUCLEOTIDE SEQUENCE [LARGE SCALE GENOMIC DNA]</scope>
    <source>
        <strain evidence="6">ATCC 22294 / BCRC 22015 / CBS 2517 / CECT 1963 / NBRC 1671 / NRRL Y-8276</strain>
    </source>
</reference>
<dbReference type="Pfam" id="PF22786">
    <property type="entry name" value="Tag1_C"/>
    <property type="match status" value="1"/>
</dbReference>
<dbReference type="Pfam" id="PF20775">
    <property type="entry name" value="Tag1_N"/>
    <property type="match status" value="1"/>
</dbReference>
<dbReference type="PANTHER" id="PTHR35895">
    <property type="entry name" value="CHROMOSOME 16, WHOLE GENOME SHOTGUN SEQUENCE"/>
    <property type="match status" value="1"/>
</dbReference>
<dbReference type="KEGG" id="kaf:KAFR_0I02060"/>
<dbReference type="AlphaFoldDB" id="H2B036"/>
<dbReference type="STRING" id="1071382.H2B036"/>
<evidence type="ECO:0000313" key="5">
    <source>
        <dbReference type="EMBL" id="CCF59986.1"/>
    </source>
</evidence>
<dbReference type="GeneID" id="13883622"/>
<dbReference type="GO" id="GO:0006995">
    <property type="term" value="P:cellular response to nitrogen starvation"/>
    <property type="evidence" value="ECO:0007669"/>
    <property type="project" value="EnsemblFungi"/>
</dbReference>
<dbReference type="PANTHER" id="PTHR35895:SF3">
    <property type="entry name" value="PRE-RRNA PROCESSING PROTEIN"/>
    <property type="match status" value="1"/>
</dbReference>
<evidence type="ECO:0000259" key="2">
    <source>
        <dbReference type="Pfam" id="PF20775"/>
    </source>
</evidence>
<keyword evidence="6" id="KW-1185">Reference proteome</keyword>
<feature type="compositionally biased region" description="Basic and acidic residues" evidence="1">
    <location>
        <begin position="14"/>
        <end position="25"/>
    </location>
</feature>
<evidence type="ECO:0000256" key="1">
    <source>
        <dbReference type="SAM" id="MobiDB-lite"/>
    </source>
</evidence>
<gene>
    <name evidence="5" type="primary">KAFR0I02060</name>
    <name evidence="5" type="ORF">KAFR_0I02060</name>
</gene>
<dbReference type="HOGENOM" id="CLU_035072_0_0_1"/>
<dbReference type="EMBL" id="HE650829">
    <property type="protein sequence ID" value="CCF59986.1"/>
    <property type="molecule type" value="Genomic_DNA"/>
</dbReference>
<dbReference type="Proteomes" id="UP000005220">
    <property type="component" value="Chromosome 9"/>
</dbReference>
<evidence type="ECO:0000259" key="3">
    <source>
        <dbReference type="Pfam" id="PF22786"/>
    </source>
</evidence>
<dbReference type="InterPro" id="IPR046368">
    <property type="entry name" value="Tag1"/>
</dbReference>
<evidence type="ECO:0000313" key="6">
    <source>
        <dbReference type="Proteomes" id="UP000005220"/>
    </source>
</evidence>
<accession>H2B036</accession>
<name>H2B036_KAZAF</name>
<feature type="domain" description="Tag1 N-terminal" evidence="2">
    <location>
        <begin position="58"/>
        <end position="241"/>
    </location>
</feature>
<feature type="region of interest" description="Disordered" evidence="1">
    <location>
        <begin position="1"/>
        <end position="26"/>
    </location>
</feature>
<feature type="domain" description="Tag1 C-terminal" evidence="3">
    <location>
        <begin position="469"/>
        <end position="581"/>
    </location>
</feature>